<dbReference type="AlphaFoldDB" id="A0A6C0KY90"/>
<evidence type="ECO:0000313" key="1">
    <source>
        <dbReference type="EMBL" id="QHU22223.1"/>
    </source>
</evidence>
<dbReference type="EMBL" id="MN741002">
    <property type="protein sequence ID" value="QHU22223.1"/>
    <property type="molecule type" value="Genomic_DNA"/>
</dbReference>
<dbReference type="InterPro" id="IPR011735">
    <property type="entry name" value="WlaTC/HtrL_glycosyltransf"/>
</dbReference>
<proteinExistence type="predicted"/>
<protein>
    <submittedName>
        <fullName evidence="1">Uncharacterized protein</fullName>
    </submittedName>
</protein>
<organism evidence="1">
    <name type="scientific">viral metagenome</name>
    <dbReference type="NCBI Taxonomy" id="1070528"/>
    <lineage>
        <taxon>unclassified sequences</taxon>
        <taxon>metagenomes</taxon>
        <taxon>organismal metagenomes</taxon>
    </lineage>
</organism>
<accession>A0A6C0KY90</accession>
<sequence length="318" mass="37480">MSKSVAVTMFFNLKNLRDANPQTRTPEFYLEKGKGTLSVQSPMIIFCDWITKDLIKPLRESLVDTKLYPTVYIEKNISEYELYKDNWRIIANNRNWNKRPSDRNTPSYLLTMTFKFMALKIAMERNDFNGTHYFWIDFGISHLVHGSDMLADVHSAFANPRPKVSVMYIHYRNEEQINKMKLICDEGFCGMANAFFSVEATTICKLYTLAMSIFYEMLFIETGHNDEQIMSYCFVRHPELFTLYYGDYYSVISNYNFVKKDWHCVRYYFVHKAMEANRPDLAKAAAQACMEGLKRNFFTIDEKGAEDKEYLWKIANME</sequence>
<dbReference type="Pfam" id="PF09612">
    <property type="entry name" value="HtrL_YibB"/>
    <property type="match status" value="1"/>
</dbReference>
<reference evidence="1" key="1">
    <citation type="journal article" date="2020" name="Nature">
        <title>Giant virus diversity and host interactions through global metagenomics.</title>
        <authorList>
            <person name="Schulz F."/>
            <person name="Roux S."/>
            <person name="Paez-Espino D."/>
            <person name="Jungbluth S."/>
            <person name="Walsh D.A."/>
            <person name="Denef V.J."/>
            <person name="McMahon K.D."/>
            <person name="Konstantinidis K.T."/>
            <person name="Eloe-Fadrosh E.A."/>
            <person name="Kyrpides N.C."/>
            <person name="Woyke T."/>
        </authorList>
    </citation>
    <scope>NUCLEOTIDE SEQUENCE</scope>
    <source>
        <strain evidence="1">GVMAG-S-3300013286-35</strain>
    </source>
</reference>
<name>A0A6C0KY90_9ZZZZ</name>